<evidence type="ECO:0000313" key="2">
    <source>
        <dbReference type="Proteomes" id="UP001292182"/>
    </source>
</evidence>
<organism evidence="1 2">
    <name type="scientific">Sphingomonas sanguinis</name>
    <dbReference type="NCBI Taxonomy" id="33051"/>
    <lineage>
        <taxon>Bacteria</taxon>
        <taxon>Pseudomonadati</taxon>
        <taxon>Pseudomonadota</taxon>
        <taxon>Alphaproteobacteria</taxon>
        <taxon>Sphingomonadales</taxon>
        <taxon>Sphingomonadaceae</taxon>
        <taxon>Sphingomonas</taxon>
    </lineage>
</organism>
<dbReference type="Proteomes" id="UP001292182">
    <property type="component" value="Unassembled WGS sequence"/>
</dbReference>
<dbReference type="Gene3D" id="3.40.50.2000">
    <property type="entry name" value="Glycogen Phosphorylase B"/>
    <property type="match status" value="1"/>
</dbReference>
<dbReference type="RefSeq" id="WP_322539038.1">
    <property type="nucleotide sequence ID" value="NZ_JAOBTW010000007.1"/>
</dbReference>
<name>A0ABU5LPF8_9SPHN</name>
<keyword evidence="2" id="KW-1185">Reference proteome</keyword>
<reference evidence="2" key="1">
    <citation type="submission" date="2023-07" db="EMBL/GenBank/DDBJ databases">
        <title>Whole genome sequence analysis of rice epiphytic Sphingomonas sanguinis OsEp_Plm_15B2.</title>
        <authorList>
            <person name="Sahu K.P."/>
            <person name="Asharani P."/>
            <person name="Reddy B."/>
            <person name="Kumar A."/>
        </authorList>
    </citation>
    <scope>NUCLEOTIDE SEQUENCE [LARGE SCALE GENOMIC DNA]</scope>
    <source>
        <strain evidence="2">OsEp_Plm_15B2</strain>
    </source>
</reference>
<evidence type="ECO:0000313" key="1">
    <source>
        <dbReference type="EMBL" id="MDZ7281817.1"/>
    </source>
</evidence>
<comment type="caution">
    <text evidence="1">The sequence shown here is derived from an EMBL/GenBank/DDBJ whole genome shotgun (WGS) entry which is preliminary data.</text>
</comment>
<dbReference type="EMBL" id="JAOBTW010000007">
    <property type="protein sequence ID" value="MDZ7281817.1"/>
    <property type="molecule type" value="Genomic_DNA"/>
</dbReference>
<evidence type="ECO:0008006" key="3">
    <source>
        <dbReference type="Google" id="ProtNLM"/>
    </source>
</evidence>
<sequence>MSVRGGATSGKRVLAIASGGGHWEQLQLLRGAFDGHDVHFATTLAGLGERAGLTRVTIVPDCNRNEPVRAVASLFAILRLLIRVRPAVVISTGALPGVIALALGRRLGARTIWVDSIANAETMSMAGLKAKRYADLWLSQWPDVAREFGAEYAGSVL</sequence>
<protein>
    <recommendedName>
        <fullName evidence="3">Glucuronosyltransferase</fullName>
    </recommendedName>
</protein>
<accession>A0ABU5LPF8</accession>
<gene>
    <name evidence="1" type="ORF">N4G62_07235</name>
</gene>
<dbReference type="SUPFAM" id="SSF53756">
    <property type="entry name" value="UDP-Glycosyltransferase/glycogen phosphorylase"/>
    <property type="match status" value="1"/>
</dbReference>
<proteinExistence type="predicted"/>